<reference evidence="4 5" key="1">
    <citation type="submission" date="2019-02" db="EMBL/GenBank/DDBJ databases">
        <title>Deep-cultivation of Planctomycetes and their phenomic and genomic characterization uncovers novel biology.</title>
        <authorList>
            <person name="Wiegand S."/>
            <person name="Jogler M."/>
            <person name="Boedeker C."/>
            <person name="Pinto D."/>
            <person name="Vollmers J."/>
            <person name="Rivas-Marin E."/>
            <person name="Kohn T."/>
            <person name="Peeters S.H."/>
            <person name="Heuer A."/>
            <person name="Rast P."/>
            <person name="Oberbeckmann S."/>
            <person name="Bunk B."/>
            <person name="Jeske O."/>
            <person name="Meyerdierks A."/>
            <person name="Storesund J.E."/>
            <person name="Kallscheuer N."/>
            <person name="Luecker S."/>
            <person name="Lage O.M."/>
            <person name="Pohl T."/>
            <person name="Merkel B.J."/>
            <person name="Hornburger P."/>
            <person name="Mueller R.-W."/>
            <person name="Bruemmer F."/>
            <person name="Labrenz M."/>
            <person name="Spormann A.M."/>
            <person name="Op Den Camp H."/>
            <person name="Overmann J."/>
            <person name="Amann R."/>
            <person name="Jetten M.S.M."/>
            <person name="Mascher T."/>
            <person name="Medema M.H."/>
            <person name="Devos D.P."/>
            <person name="Kaster A.-K."/>
            <person name="Ovreas L."/>
            <person name="Rohde M."/>
            <person name="Galperin M.Y."/>
            <person name="Jogler C."/>
        </authorList>
    </citation>
    <scope>NUCLEOTIDE SEQUENCE [LARGE SCALE GENOMIC DNA]</scope>
    <source>
        <strain evidence="4 5">Pan14r</strain>
    </source>
</reference>
<protein>
    <submittedName>
        <fullName evidence="4">Glycosyl transferases group 1</fullName>
    </submittedName>
</protein>
<evidence type="ECO:0000256" key="2">
    <source>
        <dbReference type="ARBA" id="ARBA00022679"/>
    </source>
</evidence>
<sequence length="411" mass="46123">MNVILLLPVEYPTGGAAANRIQKIARGLSFAGLRPLVIGASSHSGVSSSVNASRDSWDRDIYRIEYRNVRWPDTSRYLPHYTRRASALRRLLLQSLKNCFASGDVGPVVLYGQSYITAEPIYHYCRERRTPVLMDITEYHPVTLKRFLMLQSFDQWSCMHRMLPKLDGVIAISSWLEEFARSKGVPALRVPVLSEGRQNAPVTSTTRGKFVMTYLGQMAQRDLPNTMLDGLILARKQGLDAHMNVIGCIDSRASGRLARHRIENDQRLNECVTMTGWVSERELARQLKASDCFVLLRRDEVQTRACLPTRIPDYLQSAKPLILSGVGDLKHFFTHRQTAWILPPGDHPESLAAAMIHLATNPEEASQIGTSGARTCATEFCLRRHGVAVAEFLESLCKMPSRPSTTMETVE</sequence>
<keyword evidence="1" id="KW-0328">Glycosyltransferase</keyword>
<name>A0A5C5Y6Y5_9PLAN</name>
<gene>
    <name evidence="4" type="ORF">Pan14r_28300</name>
</gene>
<dbReference type="Gene3D" id="3.40.50.2000">
    <property type="entry name" value="Glycogen Phosphorylase B"/>
    <property type="match status" value="2"/>
</dbReference>
<dbReference type="SUPFAM" id="SSF53756">
    <property type="entry name" value="UDP-Glycosyltransferase/glycogen phosphorylase"/>
    <property type="match status" value="1"/>
</dbReference>
<dbReference type="EMBL" id="SJPL01000001">
    <property type="protein sequence ID" value="TWT70523.1"/>
    <property type="molecule type" value="Genomic_DNA"/>
</dbReference>
<dbReference type="PANTHER" id="PTHR12526">
    <property type="entry name" value="GLYCOSYLTRANSFERASE"/>
    <property type="match status" value="1"/>
</dbReference>
<evidence type="ECO:0000313" key="4">
    <source>
        <dbReference type="EMBL" id="TWT70523.1"/>
    </source>
</evidence>
<dbReference type="AlphaFoldDB" id="A0A5C5Y6Y5"/>
<accession>A0A5C5Y6Y5</accession>
<dbReference type="Proteomes" id="UP000317238">
    <property type="component" value="Unassembled WGS sequence"/>
</dbReference>
<evidence type="ECO:0000259" key="3">
    <source>
        <dbReference type="Pfam" id="PF13579"/>
    </source>
</evidence>
<evidence type="ECO:0000256" key="1">
    <source>
        <dbReference type="ARBA" id="ARBA00022676"/>
    </source>
</evidence>
<keyword evidence="5" id="KW-1185">Reference proteome</keyword>
<dbReference type="InterPro" id="IPR028098">
    <property type="entry name" value="Glyco_trans_4-like_N"/>
</dbReference>
<feature type="domain" description="Glycosyltransferase subfamily 4-like N-terminal" evidence="3">
    <location>
        <begin position="15"/>
        <end position="193"/>
    </location>
</feature>
<dbReference type="GO" id="GO:0016757">
    <property type="term" value="F:glycosyltransferase activity"/>
    <property type="evidence" value="ECO:0007669"/>
    <property type="project" value="UniProtKB-KW"/>
</dbReference>
<evidence type="ECO:0000313" key="5">
    <source>
        <dbReference type="Proteomes" id="UP000317238"/>
    </source>
</evidence>
<organism evidence="4 5">
    <name type="scientific">Crateriforma conspicua</name>
    <dbReference type="NCBI Taxonomy" id="2527996"/>
    <lineage>
        <taxon>Bacteria</taxon>
        <taxon>Pseudomonadati</taxon>
        <taxon>Planctomycetota</taxon>
        <taxon>Planctomycetia</taxon>
        <taxon>Planctomycetales</taxon>
        <taxon>Planctomycetaceae</taxon>
        <taxon>Crateriforma</taxon>
    </lineage>
</organism>
<dbReference type="Pfam" id="PF13692">
    <property type="entry name" value="Glyco_trans_1_4"/>
    <property type="match status" value="1"/>
</dbReference>
<dbReference type="Pfam" id="PF13579">
    <property type="entry name" value="Glyco_trans_4_4"/>
    <property type="match status" value="1"/>
</dbReference>
<comment type="caution">
    <text evidence="4">The sequence shown here is derived from an EMBL/GenBank/DDBJ whole genome shotgun (WGS) entry which is preliminary data.</text>
</comment>
<proteinExistence type="predicted"/>
<keyword evidence="2 4" id="KW-0808">Transferase</keyword>
<dbReference type="PANTHER" id="PTHR12526:SF510">
    <property type="entry name" value="D-INOSITOL 3-PHOSPHATE GLYCOSYLTRANSFERASE"/>
    <property type="match status" value="1"/>
</dbReference>
<dbReference type="CDD" id="cd03801">
    <property type="entry name" value="GT4_PimA-like"/>
    <property type="match status" value="1"/>
</dbReference>